<dbReference type="STRING" id="542832.A0A3M6VIC6"/>
<dbReference type="GO" id="GO:0004402">
    <property type="term" value="F:histone acetyltransferase activity"/>
    <property type="evidence" value="ECO:0007669"/>
    <property type="project" value="TreeGrafter"/>
</dbReference>
<dbReference type="InterPro" id="IPR016181">
    <property type="entry name" value="Acyl_CoA_acyltransferase"/>
</dbReference>
<keyword evidence="4" id="KW-0156">Chromatin regulator</keyword>
<dbReference type="Proteomes" id="UP000282087">
    <property type="component" value="Unassembled WGS sequence"/>
</dbReference>
<dbReference type="AlphaFoldDB" id="A0A3M6VIC6"/>
<dbReference type="EC" id="2.3.1.48" evidence="1"/>
<evidence type="ECO:0000256" key="4">
    <source>
        <dbReference type="ARBA" id="ARBA00022853"/>
    </source>
</evidence>
<dbReference type="CDD" id="cd04301">
    <property type="entry name" value="NAT_SF"/>
    <property type="match status" value="1"/>
</dbReference>
<evidence type="ECO:0000256" key="7">
    <source>
        <dbReference type="ARBA" id="ARBA00026111"/>
    </source>
</evidence>
<sequence length="280" mass="31724">MTEVTAKVAAKELIPREVTVQIASDIDDVNGNEVEASPERVIYFRDLNSWDIPQVRQLHEKWFPIRYNQSFYDGAAKGLWMETGGSLFARLVVEMQPSMQLIQPHLEDRRAETILGVVTASTLPLSKVDDPGLIASDDWEHTEIMYILTLGTRVSVRRMGIASALIQECIAQACRQPQCGAVYLHVKADNLSARHFYEKNGFKNLRFLQDYYMIDGVRHDAVLYICYVNGAAPRSDWFDLITRPLLALFSIASFGWKKLVEGFTVEFHQKTCPNATFSSA</sequence>
<dbReference type="GO" id="GO:0120518">
    <property type="term" value="F:protein N-terminal-methionine acetyltransferase activity"/>
    <property type="evidence" value="ECO:0007669"/>
    <property type="project" value="UniProtKB-EC"/>
</dbReference>
<dbReference type="InterPro" id="IPR045141">
    <property type="entry name" value="NAA60-like"/>
</dbReference>
<evidence type="ECO:0000313" key="15">
    <source>
        <dbReference type="Proteomes" id="UP000286097"/>
    </source>
</evidence>
<dbReference type="EMBL" id="QLLG01000217">
    <property type="protein sequence ID" value="RMX66062.1"/>
    <property type="molecule type" value="Genomic_DNA"/>
</dbReference>
<evidence type="ECO:0000313" key="13">
    <source>
        <dbReference type="EMBL" id="RQM16173.1"/>
    </source>
</evidence>
<evidence type="ECO:0000256" key="6">
    <source>
        <dbReference type="ARBA" id="ARBA00025774"/>
    </source>
</evidence>
<keyword evidence="2" id="KW-0808">Transferase</keyword>
<dbReference type="Proteomes" id="UP000286097">
    <property type="component" value="Unassembled WGS sequence"/>
</dbReference>
<organism evidence="12 14">
    <name type="scientific">Peronospora effusa</name>
    <dbReference type="NCBI Taxonomy" id="542832"/>
    <lineage>
        <taxon>Eukaryota</taxon>
        <taxon>Sar</taxon>
        <taxon>Stramenopiles</taxon>
        <taxon>Oomycota</taxon>
        <taxon>Peronosporomycetes</taxon>
        <taxon>Peronosporales</taxon>
        <taxon>Peronosporaceae</taxon>
        <taxon>Peronospora</taxon>
    </lineage>
</organism>
<dbReference type="EC" id="2.3.1.259" evidence="7"/>
<proteinExistence type="inferred from homology"/>
<comment type="caution">
    <text evidence="12">The sequence shown here is derived from an EMBL/GenBank/DDBJ whole genome shotgun (WGS) entry which is preliminary data.</text>
</comment>
<keyword evidence="3" id="KW-0159">Chromosome partition</keyword>
<dbReference type="GO" id="GO:0007059">
    <property type="term" value="P:chromosome segregation"/>
    <property type="evidence" value="ECO:0007669"/>
    <property type="project" value="UniProtKB-KW"/>
</dbReference>
<feature type="domain" description="N-acetyltransferase" evidence="11">
    <location>
        <begin position="42"/>
        <end position="229"/>
    </location>
</feature>
<reference evidence="14 15" key="1">
    <citation type="submission" date="2018-06" db="EMBL/GenBank/DDBJ databases">
        <title>Comparative genomics of downy mildews reveals potential adaptations to biotrophy.</title>
        <authorList>
            <person name="Fletcher K."/>
            <person name="Klosterman S.J."/>
            <person name="Derevnina L."/>
            <person name="Martin F."/>
            <person name="Koike S."/>
            <person name="Reyes Chin-Wo S."/>
            <person name="Mou B."/>
            <person name="Michelmore R."/>
        </authorList>
    </citation>
    <scope>NUCLEOTIDE SEQUENCE [LARGE SCALE GENOMIC DNA]</scope>
    <source>
        <strain evidence="13 15">R13</strain>
        <strain evidence="12 14">R14</strain>
    </source>
</reference>
<gene>
    <name evidence="13" type="ORF">DD237_005327</name>
    <name evidence="12" type="ORF">DD238_004804</name>
</gene>
<evidence type="ECO:0000256" key="8">
    <source>
        <dbReference type="ARBA" id="ARBA00026144"/>
    </source>
</evidence>
<keyword evidence="5" id="KW-0012">Acyltransferase</keyword>
<name>A0A3M6VIC6_9STRA</name>
<dbReference type="PROSITE" id="PS51186">
    <property type="entry name" value="GNAT"/>
    <property type="match status" value="1"/>
</dbReference>
<evidence type="ECO:0000256" key="2">
    <source>
        <dbReference type="ARBA" id="ARBA00022679"/>
    </source>
</evidence>
<keyword evidence="14" id="KW-1185">Reference proteome</keyword>
<dbReference type="VEuPathDB" id="FungiDB:DD237_005327"/>
<protein>
    <recommendedName>
        <fullName evidence="8">N-alpha-acetyltransferase 60</fullName>
        <ecNumber evidence="7">2.3.1.259</ecNumber>
        <ecNumber evidence="1">2.3.1.48</ecNumber>
    </recommendedName>
</protein>
<dbReference type="InterPro" id="IPR000182">
    <property type="entry name" value="GNAT_dom"/>
</dbReference>
<evidence type="ECO:0000256" key="10">
    <source>
        <dbReference type="ARBA" id="ARBA00048848"/>
    </source>
</evidence>
<evidence type="ECO:0000313" key="12">
    <source>
        <dbReference type="EMBL" id="RMX66062.1"/>
    </source>
</evidence>
<dbReference type="Gene3D" id="3.40.630.30">
    <property type="match status" value="1"/>
</dbReference>
<comment type="similarity">
    <text evidence="6">Belongs to the acetyltransferase family. NAA60 subfamily.</text>
</comment>
<evidence type="ECO:0000256" key="9">
    <source>
        <dbReference type="ARBA" id="ARBA00048017"/>
    </source>
</evidence>
<evidence type="ECO:0000256" key="5">
    <source>
        <dbReference type="ARBA" id="ARBA00023315"/>
    </source>
</evidence>
<comment type="catalytic activity">
    <reaction evidence="9">
        <text>L-lysyl-[protein] + acetyl-CoA = N(6)-acetyl-L-lysyl-[protein] + CoA + H(+)</text>
        <dbReference type="Rhea" id="RHEA:45948"/>
        <dbReference type="Rhea" id="RHEA-COMP:9752"/>
        <dbReference type="Rhea" id="RHEA-COMP:10731"/>
        <dbReference type="ChEBI" id="CHEBI:15378"/>
        <dbReference type="ChEBI" id="CHEBI:29969"/>
        <dbReference type="ChEBI" id="CHEBI:57287"/>
        <dbReference type="ChEBI" id="CHEBI:57288"/>
        <dbReference type="ChEBI" id="CHEBI:61930"/>
        <dbReference type="EC" id="2.3.1.48"/>
    </reaction>
</comment>
<dbReference type="GO" id="GO:0000139">
    <property type="term" value="C:Golgi membrane"/>
    <property type="evidence" value="ECO:0007669"/>
    <property type="project" value="TreeGrafter"/>
</dbReference>
<evidence type="ECO:0000256" key="1">
    <source>
        <dbReference type="ARBA" id="ARBA00013184"/>
    </source>
</evidence>
<dbReference type="PANTHER" id="PTHR14744">
    <property type="entry name" value="N-ALPHA-ACETYLTRANSFERASE 60"/>
    <property type="match status" value="1"/>
</dbReference>
<dbReference type="EMBL" id="QKXF01000127">
    <property type="protein sequence ID" value="RQM16173.1"/>
    <property type="molecule type" value="Genomic_DNA"/>
</dbReference>
<evidence type="ECO:0000259" key="11">
    <source>
        <dbReference type="PROSITE" id="PS51186"/>
    </source>
</evidence>
<dbReference type="Pfam" id="PF00583">
    <property type="entry name" value="Acetyltransf_1"/>
    <property type="match status" value="1"/>
</dbReference>
<comment type="catalytic activity">
    <reaction evidence="10">
        <text>N-terminal L-methionyl-[transmembrane protein] + acetyl-CoA = N-terminal N(alpha)-acetyl-L-methionyl-[transmembrane protein] + CoA + H(+)</text>
        <dbReference type="Rhea" id="RHEA:50604"/>
        <dbReference type="Rhea" id="RHEA-COMP:12745"/>
        <dbReference type="Rhea" id="RHEA-COMP:12746"/>
        <dbReference type="ChEBI" id="CHEBI:15378"/>
        <dbReference type="ChEBI" id="CHEBI:57287"/>
        <dbReference type="ChEBI" id="CHEBI:57288"/>
        <dbReference type="ChEBI" id="CHEBI:64731"/>
        <dbReference type="ChEBI" id="CHEBI:133414"/>
        <dbReference type="EC" id="2.3.1.259"/>
    </reaction>
</comment>
<accession>A0A3M6VIC6</accession>
<evidence type="ECO:0000313" key="14">
    <source>
        <dbReference type="Proteomes" id="UP000282087"/>
    </source>
</evidence>
<evidence type="ECO:0000256" key="3">
    <source>
        <dbReference type="ARBA" id="ARBA00022829"/>
    </source>
</evidence>
<dbReference type="PANTHER" id="PTHR14744:SF15">
    <property type="entry name" value="N-ALPHA-ACETYLTRANSFERASE 60"/>
    <property type="match status" value="1"/>
</dbReference>
<dbReference type="SUPFAM" id="SSF55729">
    <property type="entry name" value="Acyl-CoA N-acyltransferases (Nat)"/>
    <property type="match status" value="1"/>
</dbReference>